<comment type="caution">
    <text evidence="3">The sequence shown here is derived from an EMBL/GenBank/DDBJ whole genome shotgun (WGS) entry which is preliminary data.</text>
</comment>
<dbReference type="InterPro" id="IPR036721">
    <property type="entry name" value="RCK_C_sf"/>
</dbReference>
<dbReference type="PANTHER" id="PTHR43833:SF7">
    <property type="entry name" value="KTR SYSTEM POTASSIUM UPTAKE PROTEIN C"/>
    <property type="match status" value="1"/>
</dbReference>
<dbReference type="EMBL" id="JACNLK010000026">
    <property type="protein sequence ID" value="MBC8208003.1"/>
    <property type="molecule type" value="Genomic_DNA"/>
</dbReference>
<feature type="domain" description="RCK C-terminal" evidence="2">
    <location>
        <begin position="135"/>
        <end position="218"/>
    </location>
</feature>
<protein>
    <submittedName>
        <fullName evidence="3">TrkA family potassium uptake protein</fullName>
    </submittedName>
</protein>
<dbReference type="InterPro" id="IPR006037">
    <property type="entry name" value="RCK_C"/>
</dbReference>
<dbReference type="Gene3D" id="3.30.70.1450">
    <property type="entry name" value="Regulator of K+ conductance, C-terminal domain"/>
    <property type="match status" value="1"/>
</dbReference>
<evidence type="ECO:0000313" key="3">
    <source>
        <dbReference type="EMBL" id="MBC8208003.1"/>
    </source>
</evidence>
<name>A0A8J6N797_9BACT</name>
<accession>A0A8J6N797</accession>
<dbReference type="PANTHER" id="PTHR43833">
    <property type="entry name" value="POTASSIUM CHANNEL PROTEIN 2-RELATED-RELATED"/>
    <property type="match status" value="1"/>
</dbReference>
<reference evidence="3 4" key="1">
    <citation type="submission" date="2020-08" db="EMBL/GenBank/DDBJ databases">
        <title>Bridging the membrane lipid divide: bacteria of the FCB group superphylum have the potential to synthesize archaeal ether lipids.</title>
        <authorList>
            <person name="Villanueva L."/>
            <person name="Von Meijenfeldt F.A.B."/>
            <person name="Westbye A.B."/>
            <person name="Yadav S."/>
            <person name="Hopmans E.C."/>
            <person name="Dutilh B.E."/>
            <person name="Sinninghe Damste J.S."/>
        </authorList>
    </citation>
    <scope>NUCLEOTIDE SEQUENCE [LARGE SCALE GENOMIC DNA]</scope>
    <source>
        <strain evidence="3">NIOZ-UU81</strain>
    </source>
</reference>
<dbReference type="InterPro" id="IPR050721">
    <property type="entry name" value="Trk_Ktr_HKT_K-transport"/>
</dbReference>
<dbReference type="AlphaFoldDB" id="A0A8J6N797"/>
<organism evidence="3 4">
    <name type="scientific">Candidatus Desulfatifera sulfidica</name>
    <dbReference type="NCBI Taxonomy" id="2841691"/>
    <lineage>
        <taxon>Bacteria</taxon>
        <taxon>Pseudomonadati</taxon>
        <taxon>Thermodesulfobacteriota</taxon>
        <taxon>Desulfobulbia</taxon>
        <taxon>Desulfobulbales</taxon>
        <taxon>Desulfobulbaceae</taxon>
        <taxon>Candidatus Desulfatifera</taxon>
    </lineage>
</organism>
<dbReference type="SUPFAM" id="SSF116726">
    <property type="entry name" value="TrkA C-terminal domain-like"/>
    <property type="match status" value="1"/>
</dbReference>
<dbReference type="GO" id="GO:0006813">
    <property type="term" value="P:potassium ion transport"/>
    <property type="evidence" value="ECO:0007669"/>
    <property type="project" value="InterPro"/>
</dbReference>
<dbReference type="InterPro" id="IPR003148">
    <property type="entry name" value="RCK_N"/>
</dbReference>
<evidence type="ECO:0000259" key="2">
    <source>
        <dbReference type="PROSITE" id="PS51202"/>
    </source>
</evidence>
<dbReference type="Pfam" id="PF02080">
    <property type="entry name" value="TrkA_C"/>
    <property type="match status" value="1"/>
</dbReference>
<proteinExistence type="predicted"/>
<feature type="domain" description="RCK N-terminal" evidence="1">
    <location>
        <begin position="2"/>
        <end position="119"/>
    </location>
</feature>
<dbReference type="InterPro" id="IPR036291">
    <property type="entry name" value="NAD(P)-bd_dom_sf"/>
</dbReference>
<dbReference type="GO" id="GO:0008324">
    <property type="term" value="F:monoatomic cation transmembrane transporter activity"/>
    <property type="evidence" value="ECO:0007669"/>
    <property type="project" value="InterPro"/>
</dbReference>
<dbReference type="Proteomes" id="UP000599024">
    <property type="component" value="Unassembled WGS sequence"/>
</dbReference>
<dbReference type="SUPFAM" id="SSF51735">
    <property type="entry name" value="NAD(P)-binding Rossmann-fold domains"/>
    <property type="match status" value="1"/>
</dbReference>
<evidence type="ECO:0000313" key="4">
    <source>
        <dbReference type="Proteomes" id="UP000599024"/>
    </source>
</evidence>
<gene>
    <name evidence="3" type="ORF">H8E79_02400</name>
</gene>
<dbReference type="Gene3D" id="3.40.50.720">
    <property type="entry name" value="NAD(P)-binding Rossmann-like Domain"/>
    <property type="match status" value="1"/>
</dbReference>
<dbReference type="PROSITE" id="PS51202">
    <property type="entry name" value="RCK_C"/>
    <property type="match status" value="1"/>
</dbReference>
<dbReference type="Pfam" id="PF02254">
    <property type="entry name" value="TrkA_N"/>
    <property type="match status" value="1"/>
</dbReference>
<sequence length="218" mass="23755">MKKNIAVIGLGIFGHEVAVGLAARGNTVVAVDVRVQAVERIKDSVAEAMVANIADEEAMADLGLDQFDLIIIGLGSNFEELVLGVTCLNNLGARRIIARASSLIQEQILLKIGADEVILPEKQSAAHLAERLTVPNLLDFLKLDQEIDIAEILVDEALAGKSFSELDLRRRHKVTVLILKRRDQSPQVVTDPDQTLLLGDRLVVIGRQVDIEKIFATP</sequence>
<dbReference type="PROSITE" id="PS51201">
    <property type="entry name" value="RCK_N"/>
    <property type="match status" value="1"/>
</dbReference>
<evidence type="ECO:0000259" key="1">
    <source>
        <dbReference type="PROSITE" id="PS51201"/>
    </source>
</evidence>